<keyword evidence="5 7" id="KW-0687">Ribonucleoprotein</keyword>
<dbReference type="InterPro" id="IPR012173">
    <property type="entry name" value="Mpp10"/>
</dbReference>
<keyword evidence="2 7" id="KW-0690">Ribosome biogenesis</keyword>
<reference evidence="9 10" key="1">
    <citation type="journal article" date="2019" name="Sci. Rep.">
        <title>Orb-weaving spider Araneus ventricosus genome elucidates the spidroin gene catalogue.</title>
        <authorList>
            <person name="Kono N."/>
            <person name="Nakamura H."/>
            <person name="Ohtoshi R."/>
            <person name="Moran D.A.P."/>
            <person name="Shinohara A."/>
            <person name="Yoshida Y."/>
            <person name="Fujiwara M."/>
            <person name="Mori M."/>
            <person name="Tomita M."/>
            <person name="Arakawa K."/>
        </authorList>
    </citation>
    <scope>NUCLEOTIDE SEQUENCE [LARGE SCALE GENOMIC DNA]</scope>
</reference>
<evidence type="ECO:0000256" key="5">
    <source>
        <dbReference type="ARBA" id="ARBA00023274"/>
    </source>
</evidence>
<evidence type="ECO:0000256" key="6">
    <source>
        <dbReference type="ARBA" id="ARBA00029455"/>
    </source>
</evidence>
<dbReference type="Pfam" id="PF04006">
    <property type="entry name" value="Mpp10"/>
    <property type="match status" value="1"/>
</dbReference>
<feature type="compositionally biased region" description="Basic and acidic residues" evidence="8">
    <location>
        <begin position="207"/>
        <end position="216"/>
    </location>
</feature>
<feature type="region of interest" description="Disordered" evidence="8">
    <location>
        <begin position="509"/>
        <end position="586"/>
    </location>
</feature>
<feature type="compositionally biased region" description="Acidic residues" evidence="8">
    <location>
        <begin position="259"/>
        <end position="268"/>
    </location>
</feature>
<proteinExistence type="inferred from homology"/>
<feature type="compositionally biased region" description="Basic residues" evidence="8">
    <location>
        <begin position="530"/>
        <end position="542"/>
    </location>
</feature>
<evidence type="ECO:0000313" key="9">
    <source>
        <dbReference type="EMBL" id="GBN76347.1"/>
    </source>
</evidence>
<keyword evidence="4 7" id="KW-0539">Nucleus</keyword>
<feature type="compositionally biased region" description="Acidic residues" evidence="8">
    <location>
        <begin position="130"/>
        <end position="146"/>
    </location>
</feature>
<accession>A0A4Y2RKM1</accession>
<comment type="caution">
    <text evidence="9">The sequence shown here is derived from an EMBL/GenBank/DDBJ whole genome shotgun (WGS) entry which is preliminary data.</text>
</comment>
<dbReference type="PIRSF" id="PIRSF017300">
    <property type="entry name" value="snoRNP_Mpp10"/>
    <property type="match status" value="1"/>
</dbReference>
<evidence type="ECO:0000256" key="3">
    <source>
        <dbReference type="ARBA" id="ARBA00022552"/>
    </source>
</evidence>
<feature type="region of interest" description="Disordered" evidence="8">
    <location>
        <begin position="115"/>
        <end position="186"/>
    </location>
</feature>
<feature type="compositionally biased region" description="Polar residues" evidence="8">
    <location>
        <begin position="115"/>
        <end position="127"/>
    </location>
</feature>
<dbReference type="PANTHER" id="PTHR17039:SF0">
    <property type="entry name" value="U3 SMALL NUCLEOLAR RIBONUCLEOPROTEIN PROTEIN MPP10"/>
    <property type="match status" value="1"/>
</dbReference>
<evidence type="ECO:0000313" key="10">
    <source>
        <dbReference type="Proteomes" id="UP000499080"/>
    </source>
</evidence>
<organism evidence="9 10">
    <name type="scientific">Araneus ventricosus</name>
    <name type="common">Orbweaver spider</name>
    <name type="synonym">Epeira ventricosa</name>
    <dbReference type="NCBI Taxonomy" id="182803"/>
    <lineage>
        <taxon>Eukaryota</taxon>
        <taxon>Metazoa</taxon>
        <taxon>Ecdysozoa</taxon>
        <taxon>Arthropoda</taxon>
        <taxon>Chelicerata</taxon>
        <taxon>Arachnida</taxon>
        <taxon>Araneae</taxon>
        <taxon>Araneomorphae</taxon>
        <taxon>Entelegynae</taxon>
        <taxon>Araneoidea</taxon>
        <taxon>Araneidae</taxon>
        <taxon>Araneus</taxon>
    </lineage>
</organism>
<comment type="function">
    <text evidence="7">Involved in nucleolar processing of pre-18S ribosomal RNA.</text>
</comment>
<dbReference type="GO" id="GO:0032040">
    <property type="term" value="C:small-subunit processome"/>
    <property type="evidence" value="ECO:0007669"/>
    <property type="project" value="TreeGrafter"/>
</dbReference>
<dbReference type="GO" id="GO:0034457">
    <property type="term" value="C:Mpp10 complex"/>
    <property type="evidence" value="ECO:0007669"/>
    <property type="project" value="UniProtKB-UniRule"/>
</dbReference>
<dbReference type="OrthoDB" id="6434786at2759"/>
<dbReference type="Proteomes" id="UP000499080">
    <property type="component" value="Unassembled WGS sequence"/>
</dbReference>
<feature type="region of interest" description="Disordered" evidence="8">
    <location>
        <begin position="207"/>
        <end position="318"/>
    </location>
</feature>
<keyword evidence="3 7" id="KW-0698">rRNA processing</keyword>
<protein>
    <recommendedName>
        <fullName evidence="7">U3 small nucleolar ribonucleoprotein protein MPP10</fullName>
    </recommendedName>
</protein>
<feature type="compositionally biased region" description="Basic residues" evidence="8">
    <location>
        <begin position="567"/>
        <end position="577"/>
    </location>
</feature>
<feature type="region of interest" description="Disordered" evidence="8">
    <location>
        <begin position="600"/>
        <end position="620"/>
    </location>
</feature>
<evidence type="ECO:0000256" key="1">
    <source>
        <dbReference type="ARBA" id="ARBA00004604"/>
    </source>
</evidence>
<dbReference type="AlphaFoldDB" id="A0A4Y2RKM1"/>
<dbReference type="PANTHER" id="PTHR17039">
    <property type="entry name" value="U3 SMALL NUCLEOLAR RIBONUCLEOPROTEIN PROTEIN MPP10"/>
    <property type="match status" value="1"/>
</dbReference>
<name>A0A4Y2RKM1_ARAVE</name>
<keyword evidence="10" id="KW-1185">Reference proteome</keyword>
<sequence length="620" mass="71426">MATTMQESMFSDVIQNCRTLINDPEIFQHQNPDIHGNFKRVSKNFYDRIVPCVISNSKSKSLKSLLINGFDDEQVWQQLEIQNKNAVQYLDSWFSQIVSDDTLIDIDNKESTVNHVDNSHVAQVNKSSSDEEMEQDADSDDEYDSTEETKKDKNTSAGINMDEEDSEFDEIRDEDKGKKKDRSVKYKSKVDDQFFKLSKLEEFLRLEDLKEEKARDDELDESDDEEEDIDLFQDISDDDLDDSEDESNKRSSKNYMYDDFFDGPESGDENIKHPDGTSDVENEELDSEDANIPLEEDDSEGDDDEEESTSENKLKTPFQIEQENIKKQILEYEDSMVTPKPWQLTGEVDVNKRPVDGLLDLPTDFELNAKPTIIQDKEFCDKVENMIKMAIKNKAYSDGVRQDKPVKEVISMKKEIVIDQSKSKKGLAQEYEELYLKKQSKQEEEENPKHQEIRKFMDSLFPQLYALFSHIPKPAVPDIKIVSNLPAVTVEEVAPTSYSDGALLAPEEIKKRTGLAKSQTERTETDKNRERRKKKLHQKMKQKKSEKENPEGKPLSSKATKQEKLQVLKKLKQHKNTKIASVGGAKIKSSKDFFERLQETVSSKVNKGEAKQNKKKKKKA</sequence>
<feature type="compositionally biased region" description="Acidic residues" evidence="8">
    <location>
        <begin position="161"/>
        <end position="172"/>
    </location>
</feature>
<evidence type="ECO:0000256" key="8">
    <source>
        <dbReference type="SAM" id="MobiDB-lite"/>
    </source>
</evidence>
<feature type="compositionally biased region" description="Acidic residues" evidence="8">
    <location>
        <begin position="217"/>
        <end position="245"/>
    </location>
</feature>
<dbReference type="GO" id="GO:0005732">
    <property type="term" value="C:sno(s)RNA-containing ribonucleoprotein complex"/>
    <property type="evidence" value="ECO:0007669"/>
    <property type="project" value="UniProtKB-UniRule"/>
</dbReference>
<feature type="compositionally biased region" description="Acidic residues" evidence="8">
    <location>
        <begin position="278"/>
        <end position="309"/>
    </location>
</feature>
<dbReference type="GO" id="GO:0006364">
    <property type="term" value="P:rRNA processing"/>
    <property type="evidence" value="ECO:0007669"/>
    <property type="project" value="UniProtKB-KW"/>
</dbReference>
<gene>
    <name evidence="9" type="primary">MPHOSPH10_1</name>
    <name evidence="9" type="ORF">AVEN_171510_1</name>
</gene>
<evidence type="ECO:0000256" key="4">
    <source>
        <dbReference type="ARBA" id="ARBA00023242"/>
    </source>
</evidence>
<comment type="similarity">
    <text evidence="6 7">Belongs to the MPP10 family.</text>
</comment>
<feature type="compositionally biased region" description="Basic and acidic residues" evidence="8">
    <location>
        <begin position="519"/>
        <end position="529"/>
    </location>
</feature>
<comment type="subcellular location">
    <subcellularLocation>
        <location evidence="1 7">Nucleus</location>
        <location evidence="1 7">Nucleolus</location>
    </subcellularLocation>
</comment>
<dbReference type="EMBL" id="BGPR01017500">
    <property type="protein sequence ID" value="GBN76347.1"/>
    <property type="molecule type" value="Genomic_DNA"/>
</dbReference>
<evidence type="ECO:0000256" key="7">
    <source>
        <dbReference type="PIRNR" id="PIRNR017300"/>
    </source>
</evidence>
<evidence type="ECO:0000256" key="2">
    <source>
        <dbReference type="ARBA" id="ARBA00022517"/>
    </source>
</evidence>